<reference evidence="9 10" key="1">
    <citation type="submission" date="2023-05" db="EMBL/GenBank/DDBJ databases">
        <title>Novel species of genus Flectobacillus isolated from stream in China.</title>
        <authorList>
            <person name="Lu H."/>
        </authorList>
    </citation>
    <scope>NUCLEOTIDE SEQUENCE [LARGE SCALE GENOMIC DNA]</scope>
    <source>
        <strain evidence="9 10">KCTC 42575</strain>
    </source>
</reference>
<comment type="caution">
    <text evidence="9">The sequence shown here is derived from an EMBL/GenBank/DDBJ whole genome shotgun (WGS) entry which is preliminary data.</text>
</comment>
<dbReference type="SUPFAM" id="SSF102114">
    <property type="entry name" value="Radical SAM enzymes"/>
    <property type="match status" value="1"/>
</dbReference>
<evidence type="ECO:0000256" key="2">
    <source>
        <dbReference type="ARBA" id="ARBA00022691"/>
    </source>
</evidence>
<comment type="cofactor">
    <cofactor evidence="6">
        <name>[4Fe-4S] cluster</name>
        <dbReference type="ChEBI" id="CHEBI:49883"/>
    </cofactor>
    <text evidence="6">Binds 1 [4Fe-4S] cluster. The cluster is coordinated with 3 cysteines and an exchangeable S-adenosyl-L-methionine.</text>
</comment>
<evidence type="ECO:0000313" key="10">
    <source>
        <dbReference type="Proteomes" id="UP001236507"/>
    </source>
</evidence>
<dbReference type="NCBIfam" id="TIGR03904">
    <property type="entry name" value="SAM_YgiQ"/>
    <property type="match status" value="1"/>
</dbReference>
<feature type="binding site" evidence="6">
    <location>
        <position position="322"/>
    </location>
    <ligand>
        <name>[4Fe-4S] cluster</name>
        <dbReference type="ChEBI" id="CHEBI:49883"/>
        <note>4Fe-4S-S-AdoMet</note>
    </ligand>
</feature>
<dbReference type="SMART" id="SM00729">
    <property type="entry name" value="Elp3"/>
    <property type="match status" value="1"/>
</dbReference>
<dbReference type="PROSITE" id="PS51918">
    <property type="entry name" value="RADICAL_SAM"/>
    <property type="match status" value="1"/>
</dbReference>
<feature type="binding site" evidence="6">
    <location>
        <position position="325"/>
    </location>
    <ligand>
        <name>[4Fe-4S] cluster</name>
        <dbReference type="ChEBI" id="CHEBI:49883"/>
        <note>4Fe-4S-S-AdoMet</note>
    </ligand>
</feature>
<evidence type="ECO:0000256" key="5">
    <source>
        <dbReference type="ARBA" id="ARBA00023014"/>
    </source>
</evidence>
<organism evidence="9 10">
    <name type="scientific">Flectobacillus roseus</name>
    <dbReference type="NCBI Taxonomy" id="502259"/>
    <lineage>
        <taxon>Bacteria</taxon>
        <taxon>Pseudomonadati</taxon>
        <taxon>Bacteroidota</taxon>
        <taxon>Cytophagia</taxon>
        <taxon>Cytophagales</taxon>
        <taxon>Flectobacillaceae</taxon>
        <taxon>Flectobacillus</taxon>
    </lineage>
</organism>
<dbReference type="InterPro" id="IPR020612">
    <property type="entry name" value="Methylthiotransferase_CS"/>
</dbReference>
<keyword evidence="2 6" id="KW-0949">S-adenosyl-L-methionine</keyword>
<keyword evidence="4 6" id="KW-0408">Iron</keyword>
<evidence type="ECO:0000256" key="1">
    <source>
        <dbReference type="ARBA" id="ARBA00022485"/>
    </source>
</evidence>
<dbReference type="EMBL" id="JASHIF010000002">
    <property type="protein sequence ID" value="MDI9858341.1"/>
    <property type="molecule type" value="Genomic_DNA"/>
</dbReference>
<dbReference type="PROSITE" id="PS01278">
    <property type="entry name" value="MTTASE_RADICAL"/>
    <property type="match status" value="1"/>
</dbReference>
<evidence type="ECO:0000313" key="9">
    <source>
        <dbReference type="EMBL" id="MDI9858341.1"/>
    </source>
</evidence>
<dbReference type="InterPro" id="IPR058240">
    <property type="entry name" value="rSAM_sf"/>
</dbReference>
<keyword evidence="5 6" id="KW-0411">Iron-sulfur</keyword>
<protein>
    <submittedName>
        <fullName evidence="9">YgiQ family radical SAM protein</fullName>
    </submittedName>
</protein>
<dbReference type="PANTHER" id="PTHR32331">
    <property type="entry name" value="UPF0313 PROTEIN YGIQ"/>
    <property type="match status" value="1"/>
</dbReference>
<name>A0ABT6Y4W9_9BACT</name>
<dbReference type="InterPro" id="IPR022946">
    <property type="entry name" value="UPF0313"/>
</dbReference>
<accession>A0ABT6Y4W9</accession>
<evidence type="ECO:0000256" key="3">
    <source>
        <dbReference type="ARBA" id="ARBA00022723"/>
    </source>
</evidence>
<dbReference type="InterPro" id="IPR007197">
    <property type="entry name" value="rSAM"/>
</dbReference>
<feature type="binding site" evidence="6">
    <location>
        <position position="318"/>
    </location>
    <ligand>
        <name>[4Fe-4S] cluster</name>
        <dbReference type="ChEBI" id="CHEBI:49883"/>
        <note>4Fe-4S-S-AdoMet</note>
    </ligand>
</feature>
<dbReference type="InterPro" id="IPR006638">
    <property type="entry name" value="Elp3/MiaA/NifB-like_rSAM"/>
</dbReference>
<dbReference type="Pfam" id="PF08497">
    <property type="entry name" value="Radical_SAM_N"/>
    <property type="match status" value="1"/>
</dbReference>
<feature type="domain" description="Radical SAM core" evidence="8">
    <location>
        <begin position="304"/>
        <end position="584"/>
    </location>
</feature>
<dbReference type="PANTHER" id="PTHR32331:SF0">
    <property type="entry name" value="UPF0313 PROTEIN YGIQ"/>
    <property type="match status" value="1"/>
</dbReference>
<dbReference type="Proteomes" id="UP001236507">
    <property type="component" value="Unassembled WGS sequence"/>
</dbReference>
<dbReference type="InterPro" id="IPR023404">
    <property type="entry name" value="rSAM_horseshoe"/>
</dbReference>
<dbReference type="SFLD" id="SFLDS00029">
    <property type="entry name" value="Radical_SAM"/>
    <property type="match status" value="1"/>
</dbReference>
<dbReference type="SFLD" id="SFLDG01082">
    <property type="entry name" value="B12-binding_domain_containing"/>
    <property type="match status" value="1"/>
</dbReference>
<keyword evidence="10" id="KW-1185">Reference proteome</keyword>
<keyword evidence="1 6" id="KW-0004">4Fe-4S</keyword>
<keyword evidence="3 6" id="KW-0479">Metal-binding</keyword>
<dbReference type="Gene3D" id="3.80.30.20">
    <property type="entry name" value="tm_1862 like domain"/>
    <property type="match status" value="1"/>
</dbReference>
<dbReference type="SFLD" id="SFLDG01069">
    <property type="entry name" value="UPF0313"/>
    <property type="match status" value="1"/>
</dbReference>
<evidence type="ECO:0000256" key="4">
    <source>
        <dbReference type="ARBA" id="ARBA00023004"/>
    </source>
</evidence>
<gene>
    <name evidence="9" type="ORF">QM524_03855</name>
</gene>
<feature type="region of interest" description="Disordered" evidence="7">
    <location>
        <begin position="618"/>
        <end position="637"/>
    </location>
</feature>
<dbReference type="HAMAP" id="MF_01251">
    <property type="entry name" value="UPF0313"/>
    <property type="match status" value="1"/>
</dbReference>
<dbReference type="RefSeq" id="WP_283343578.1">
    <property type="nucleotide sequence ID" value="NZ_JASHIF010000002.1"/>
</dbReference>
<sequence>MLERPITDWLPLTKKEIEKRGWEDVDVVLISGDAYVDHPAFGTAVIGRIIESEGFRVAVVAQPNWKDDLRDFKKFGRPKYFFGVTAGCMDSMVNHYTANKRLRSNDSYTPGGEAGYRPDYATTVYTKILKELYPDVPVLIGGIEASLRRVTHYDYWQDKLMPTILEDSGADLLVYGMGEQPLRELLRLIKQGIPMNTIKNVNQIAYLQPSNEPLQEFNGWETVELASHEVCLKDKIKYASNFKIVEVESNKWQANRITQQVGKKTLVINPPFKTMEETEMDKSFDLPYTRLPHPKYKKRGTIPAYEMIKFSLNMHRGCFGGCSFCTISAHQGKFIASRSETSIMKEVEQIAQHPEFKGYISDLGGPSANMYRMKGKDESICARCQSPSCIHPVICSNLDTSHKPLTQLYKKVDEHPKIKKAFVGSGVRYDLLVDDFNKNNQDGNHDEYMEQLITRHVSGRLKVAPEHTSDNTLKIMRKPSFKYFRKFKEKYDEIQTKHGMNQPLIPYFISSHPGCEEVDMANLAAETKDLGFQLEQVQDFTPTPMTVAEVIYYSGVHPYTLQPIATAKTREEKLAQNKYFFWYKPEIKTWIKQRLIKLKRPDLAEKLLANPKKQAADQIAEFDKSSNNQRRKNKFRR</sequence>
<proteinExistence type="inferred from homology"/>
<evidence type="ECO:0000256" key="7">
    <source>
        <dbReference type="SAM" id="MobiDB-lite"/>
    </source>
</evidence>
<comment type="similarity">
    <text evidence="6">Belongs to the UPF0313 family.</text>
</comment>
<dbReference type="InterPro" id="IPR013704">
    <property type="entry name" value="UPF0313_N"/>
</dbReference>
<evidence type="ECO:0000259" key="8">
    <source>
        <dbReference type="PROSITE" id="PS51918"/>
    </source>
</evidence>
<evidence type="ECO:0000256" key="6">
    <source>
        <dbReference type="HAMAP-Rule" id="MF_01251"/>
    </source>
</evidence>